<feature type="transmembrane region" description="Helical" evidence="1">
    <location>
        <begin position="12"/>
        <end position="34"/>
    </location>
</feature>
<evidence type="ECO:0000313" key="2">
    <source>
        <dbReference type="EMBL" id="TGG91094.1"/>
    </source>
</evidence>
<evidence type="ECO:0000256" key="1">
    <source>
        <dbReference type="SAM" id="Phobius"/>
    </source>
</evidence>
<feature type="transmembrane region" description="Helical" evidence="1">
    <location>
        <begin position="54"/>
        <end position="84"/>
    </location>
</feature>
<dbReference type="Proteomes" id="UP000297475">
    <property type="component" value="Unassembled WGS sequence"/>
</dbReference>
<comment type="caution">
    <text evidence="2">The sequence shown here is derived from an EMBL/GenBank/DDBJ whole genome shotgun (WGS) entry which is preliminary data.</text>
</comment>
<organism evidence="2 3">
    <name type="scientific">Natronospirillum operosum</name>
    <dbReference type="NCBI Taxonomy" id="2759953"/>
    <lineage>
        <taxon>Bacteria</taxon>
        <taxon>Pseudomonadati</taxon>
        <taxon>Pseudomonadota</taxon>
        <taxon>Gammaproteobacteria</taxon>
        <taxon>Oceanospirillales</taxon>
        <taxon>Natronospirillaceae</taxon>
        <taxon>Natronospirillum</taxon>
    </lineage>
</organism>
<name>A0A4Z0W2D1_9GAMM</name>
<keyword evidence="3" id="KW-1185">Reference proteome</keyword>
<accession>A0A4Z0W2D1</accession>
<reference evidence="2 3" key="1">
    <citation type="submission" date="2019-04" db="EMBL/GenBank/DDBJ databases">
        <title>Natronospirillum operosus gen. nov., sp. nov., a haloalkaliphilic satellite isolated from decaying biomass of laboratory culture of cyanobacterium Geitlerinema sp. and proposal of Natronospirillaceae fam. nov. and Saccharospirillaceae fam. nov.</title>
        <authorList>
            <person name="Kevbrin V."/>
            <person name="Boltyanskaya Y."/>
            <person name="Koziaeva V."/>
            <person name="Grouzdev D.S."/>
            <person name="Park M."/>
            <person name="Cho J."/>
        </authorList>
    </citation>
    <scope>NUCLEOTIDE SEQUENCE [LARGE SCALE GENOMIC DNA]</scope>
    <source>
        <strain evidence="2 3">G-116</strain>
    </source>
</reference>
<proteinExistence type="predicted"/>
<dbReference type="EMBL" id="SRMF01000010">
    <property type="protein sequence ID" value="TGG91094.1"/>
    <property type="molecule type" value="Genomic_DNA"/>
</dbReference>
<dbReference type="RefSeq" id="WP_135484516.1">
    <property type="nucleotide sequence ID" value="NZ_SRMF01000010.1"/>
</dbReference>
<keyword evidence="1" id="KW-0472">Membrane</keyword>
<dbReference type="AlphaFoldDB" id="A0A4Z0W2D1"/>
<protein>
    <submittedName>
        <fullName evidence="2">Uncharacterized protein</fullName>
    </submittedName>
</protein>
<evidence type="ECO:0000313" key="3">
    <source>
        <dbReference type="Proteomes" id="UP000297475"/>
    </source>
</evidence>
<keyword evidence="1" id="KW-1133">Transmembrane helix</keyword>
<gene>
    <name evidence="2" type="ORF">E4656_17015</name>
</gene>
<sequence length="103" mass="12300">MKTETQLKCILGLFFLGAFTLVLWIPAGLWSWWLYWRTRHPVARAGLRMFWQSWIVWIVGFLLFPLFLTPLLIMVPAMVVFAWAGWMIYRSIMLWGDLYITPM</sequence>
<keyword evidence="1" id="KW-0812">Transmembrane</keyword>